<dbReference type="AlphaFoldDB" id="A0AAV8V230"/>
<reference evidence="1 2" key="1">
    <citation type="journal article" date="2023" name="Nat. Commun.">
        <title>Origin of minicircular mitochondrial genomes in red algae.</title>
        <authorList>
            <person name="Lee Y."/>
            <person name="Cho C.H."/>
            <person name="Lee Y.M."/>
            <person name="Park S.I."/>
            <person name="Yang J.H."/>
            <person name="West J.A."/>
            <person name="Bhattacharya D."/>
            <person name="Yoon H.S."/>
        </authorList>
    </citation>
    <scope>NUCLEOTIDE SEQUENCE [LARGE SCALE GENOMIC DNA]</scope>
    <source>
        <strain evidence="1 2">CCMP1338</strain>
        <tissue evidence="1">Whole cell</tissue>
    </source>
</reference>
<proteinExistence type="predicted"/>
<accession>A0AAV8V230</accession>
<evidence type="ECO:0000313" key="1">
    <source>
        <dbReference type="EMBL" id="KAJ8908913.1"/>
    </source>
</evidence>
<gene>
    <name evidence="1" type="ORF">NDN08_005614</name>
</gene>
<dbReference type="EMBL" id="JAMWBK010000001">
    <property type="protein sequence ID" value="KAJ8908913.1"/>
    <property type="molecule type" value="Genomic_DNA"/>
</dbReference>
<sequence>MAHACHNHKLDISSISTLKLLQRLGYFSRTPGNPTSFCTPSSTSSLGRRVSKVILALEPRAKSDDDVVRMRTSAQPLAAPILKELIRARELDEAAKDS</sequence>
<evidence type="ECO:0000313" key="2">
    <source>
        <dbReference type="Proteomes" id="UP001157974"/>
    </source>
</evidence>
<organism evidence="1 2">
    <name type="scientific">Rhodosorus marinus</name>
    <dbReference type="NCBI Taxonomy" id="101924"/>
    <lineage>
        <taxon>Eukaryota</taxon>
        <taxon>Rhodophyta</taxon>
        <taxon>Stylonematophyceae</taxon>
        <taxon>Stylonematales</taxon>
        <taxon>Stylonemataceae</taxon>
        <taxon>Rhodosorus</taxon>
    </lineage>
</organism>
<comment type="caution">
    <text evidence="1">The sequence shown here is derived from an EMBL/GenBank/DDBJ whole genome shotgun (WGS) entry which is preliminary data.</text>
</comment>
<keyword evidence="2" id="KW-1185">Reference proteome</keyword>
<protein>
    <submittedName>
        <fullName evidence="1">Uncharacterized protein</fullName>
    </submittedName>
</protein>
<name>A0AAV8V230_9RHOD</name>
<dbReference type="Proteomes" id="UP001157974">
    <property type="component" value="Unassembled WGS sequence"/>
</dbReference>